<dbReference type="KEGG" id="abp:AGABI1DRAFT105688"/>
<dbReference type="EMBL" id="JH971388">
    <property type="protein sequence ID" value="EKM80729.1"/>
    <property type="molecule type" value="Genomic_DNA"/>
</dbReference>
<gene>
    <name evidence="2" type="ORF">AGABI1DRAFT_105688</name>
</gene>
<accession>K5W1Q8</accession>
<dbReference type="Proteomes" id="UP000008493">
    <property type="component" value="Unassembled WGS sequence"/>
</dbReference>
<sequence length="351" mass="39625">MGMQWLTEVLRAWTGCNILFGHPEENAIHAPNSRIRKEAKWFRGGRRKDWAGELMQGETCLEDSSSWTKKATPPPYDPVPPSQRNRNLDAGLQELKNYVHLKVTQDQASTPVDFETTRTAYRHLFANFVAKRKAGDFSIHAIPDLLEVIRHAESYRLRIIHQADLALNTWQIFFEKESPKQALPKSEADALGEVVNSKDNWRKVYMKVVDKLVGLNSWFGYSNIVPRRLNLPKSMNPPPLNSSSFSQMKKGSSSQRDAERASNMCQICTNGCKKIIPSTANLDLQSEAQHSSCDSGITDGLNPQDFDEIHPPPFNTSHIGDLINFYMNHVAAIYETLTTILPAETKDNDTA</sequence>
<feature type="compositionally biased region" description="Pro residues" evidence="1">
    <location>
        <begin position="72"/>
        <end position="81"/>
    </location>
</feature>
<dbReference type="OrthoDB" id="3015602at2759"/>
<evidence type="ECO:0000313" key="2">
    <source>
        <dbReference type="EMBL" id="EKM80729.1"/>
    </source>
</evidence>
<feature type="region of interest" description="Disordered" evidence="1">
    <location>
        <begin position="292"/>
        <end position="313"/>
    </location>
</feature>
<keyword evidence="3" id="KW-1185">Reference proteome</keyword>
<feature type="region of interest" description="Disordered" evidence="1">
    <location>
        <begin position="232"/>
        <end position="257"/>
    </location>
</feature>
<proteinExistence type="predicted"/>
<reference evidence="3" key="1">
    <citation type="journal article" date="2012" name="Proc. Natl. Acad. Sci. U.S.A.">
        <title>Genome sequence of the button mushroom Agaricus bisporus reveals mechanisms governing adaptation to a humic-rich ecological niche.</title>
        <authorList>
            <person name="Morin E."/>
            <person name="Kohler A."/>
            <person name="Baker A.R."/>
            <person name="Foulongne-Oriol M."/>
            <person name="Lombard V."/>
            <person name="Nagy L.G."/>
            <person name="Ohm R.A."/>
            <person name="Patyshakuliyeva A."/>
            <person name="Brun A."/>
            <person name="Aerts A.L."/>
            <person name="Bailey A.M."/>
            <person name="Billette C."/>
            <person name="Coutinho P.M."/>
            <person name="Deakin G."/>
            <person name="Doddapaneni H."/>
            <person name="Floudas D."/>
            <person name="Grimwood J."/>
            <person name="Hilden K."/>
            <person name="Kuees U."/>
            <person name="LaButti K.M."/>
            <person name="Lapidus A."/>
            <person name="Lindquist E.A."/>
            <person name="Lucas S.M."/>
            <person name="Murat C."/>
            <person name="Riley R.W."/>
            <person name="Salamov A.A."/>
            <person name="Schmutz J."/>
            <person name="Subramanian V."/>
            <person name="Woesten H.A.B."/>
            <person name="Xu J."/>
            <person name="Eastwood D.C."/>
            <person name="Foster G.D."/>
            <person name="Sonnenberg A.S."/>
            <person name="Cullen D."/>
            <person name="de Vries R.P."/>
            <person name="Lundell T."/>
            <person name="Hibbett D.S."/>
            <person name="Henrissat B."/>
            <person name="Burton K.S."/>
            <person name="Kerrigan R.W."/>
            <person name="Challen M.P."/>
            <person name="Grigoriev I.V."/>
            <person name="Martin F."/>
        </authorList>
    </citation>
    <scope>NUCLEOTIDE SEQUENCE [LARGE SCALE GENOMIC DNA]</scope>
    <source>
        <strain evidence="3">JB137-S8 / ATCC MYA-4627 / FGSC 10392</strain>
    </source>
</reference>
<protein>
    <submittedName>
        <fullName evidence="2">Uncharacterized protein</fullName>
    </submittedName>
</protein>
<dbReference type="RefSeq" id="XP_007328346.1">
    <property type="nucleotide sequence ID" value="XM_007328284.1"/>
</dbReference>
<evidence type="ECO:0000313" key="3">
    <source>
        <dbReference type="Proteomes" id="UP000008493"/>
    </source>
</evidence>
<feature type="region of interest" description="Disordered" evidence="1">
    <location>
        <begin position="62"/>
        <end position="82"/>
    </location>
</feature>
<evidence type="ECO:0000256" key="1">
    <source>
        <dbReference type="SAM" id="MobiDB-lite"/>
    </source>
</evidence>
<feature type="compositionally biased region" description="Low complexity" evidence="1">
    <location>
        <begin position="242"/>
        <end position="255"/>
    </location>
</feature>
<dbReference type="InParanoid" id="K5W1Q8"/>
<dbReference type="AlphaFoldDB" id="K5W1Q8"/>
<organism evidence="2 3">
    <name type="scientific">Agaricus bisporus var. burnettii (strain JB137-S8 / ATCC MYA-4627 / FGSC 10392)</name>
    <name type="common">White button mushroom</name>
    <dbReference type="NCBI Taxonomy" id="597362"/>
    <lineage>
        <taxon>Eukaryota</taxon>
        <taxon>Fungi</taxon>
        <taxon>Dikarya</taxon>
        <taxon>Basidiomycota</taxon>
        <taxon>Agaricomycotina</taxon>
        <taxon>Agaricomycetes</taxon>
        <taxon>Agaricomycetidae</taxon>
        <taxon>Agaricales</taxon>
        <taxon>Agaricineae</taxon>
        <taxon>Agaricaceae</taxon>
        <taxon>Agaricus</taxon>
    </lineage>
</organism>
<dbReference type="HOGENOM" id="CLU_789799_0_0_1"/>
<name>K5W1Q8_AGABU</name>
<dbReference type="GeneID" id="18822188"/>
<dbReference type="OMA" id="ERASNMC"/>